<dbReference type="Pfam" id="PF03725">
    <property type="entry name" value="RNase_PH_C"/>
    <property type="match status" value="1"/>
</dbReference>
<keyword evidence="3" id="KW-0548">Nucleotidyltransferase</keyword>
<evidence type="ECO:0000256" key="4">
    <source>
        <dbReference type="ARBA" id="ARBA00022884"/>
    </source>
</evidence>
<gene>
    <name evidence="7" type="ORF">S01H1_83257</name>
</gene>
<sequence>RYGDTMILTTVCASRDPMEGRDFLPLSVEYRERSYAAGKIPGGFFKREGRPSEKEILCCRIIDRPIRPMFPDGYRFDTQIINLILSHDRENDPDILGLIGAGTALALSDIPFPESLAGVRVGRLNGELIINPTIEQTEESDINIILAGTADSIAMVEGGGYEITENDMVEAI</sequence>
<dbReference type="GO" id="GO:0006402">
    <property type="term" value="P:mRNA catabolic process"/>
    <property type="evidence" value="ECO:0007669"/>
    <property type="project" value="InterPro"/>
</dbReference>
<dbReference type="InterPro" id="IPR036345">
    <property type="entry name" value="ExoRNase_PH_dom2_sf"/>
</dbReference>
<comment type="caution">
    <text evidence="7">The sequence shown here is derived from an EMBL/GenBank/DDBJ whole genome shotgun (WGS) entry which is preliminary data.</text>
</comment>
<dbReference type="FunFam" id="3.30.230.70:FF:000001">
    <property type="entry name" value="Polyribonucleotide nucleotidyltransferase"/>
    <property type="match status" value="1"/>
</dbReference>
<accession>X0Y527</accession>
<dbReference type="GO" id="GO:0004654">
    <property type="term" value="F:polyribonucleotide nucleotidyltransferase activity"/>
    <property type="evidence" value="ECO:0007669"/>
    <property type="project" value="UniProtKB-EC"/>
</dbReference>
<dbReference type="GO" id="GO:0000175">
    <property type="term" value="F:3'-5'-RNA exonuclease activity"/>
    <property type="evidence" value="ECO:0007669"/>
    <property type="project" value="TreeGrafter"/>
</dbReference>
<reference evidence="7" key="1">
    <citation type="journal article" date="2014" name="Front. Microbiol.">
        <title>High frequency of phylogenetically diverse reductive dehalogenase-homologous genes in deep subseafloor sedimentary metagenomes.</title>
        <authorList>
            <person name="Kawai M."/>
            <person name="Futagami T."/>
            <person name="Toyoda A."/>
            <person name="Takaki Y."/>
            <person name="Nishi S."/>
            <person name="Hori S."/>
            <person name="Arai W."/>
            <person name="Tsubouchi T."/>
            <person name="Morono Y."/>
            <person name="Uchiyama I."/>
            <person name="Ito T."/>
            <person name="Fujiyama A."/>
            <person name="Inagaki F."/>
            <person name="Takami H."/>
        </authorList>
    </citation>
    <scope>NUCLEOTIDE SEQUENCE</scope>
    <source>
        <strain evidence="7">Expedition CK06-06</strain>
    </source>
</reference>
<dbReference type="InterPro" id="IPR001247">
    <property type="entry name" value="ExoRNase_PH_dom1"/>
</dbReference>
<evidence type="ECO:0000259" key="5">
    <source>
        <dbReference type="Pfam" id="PF01138"/>
    </source>
</evidence>
<dbReference type="Pfam" id="PF01138">
    <property type="entry name" value="RNase_PH"/>
    <property type="match status" value="1"/>
</dbReference>
<dbReference type="SUPFAM" id="SSF55666">
    <property type="entry name" value="Ribonuclease PH domain 2-like"/>
    <property type="match status" value="1"/>
</dbReference>
<evidence type="ECO:0000313" key="7">
    <source>
        <dbReference type="EMBL" id="GAG43793.1"/>
    </source>
</evidence>
<name>X0Y527_9ZZZZ</name>
<evidence type="ECO:0000256" key="3">
    <source>
        <dbReference type="ARBA" id="ARBA00022695"/>
    </source>
</evidence>
<dbReference type="PANTHER" id="PTHR11252">
    <property type="entry name" value="POLYRIBONUCLEOTIDE NUCLEOTIDYLTRANSFERASE"/>
    <property type="match status" value="1"/>
</dbReference>
<dbReference type="AlphaFoldDB" id="X0Y527"/>
<feature type="non-terminal residue" evidence="7">
    <location>
        <position position="1"/>
    </location>
</feature>
<keyword evidence="2" id="KW-0808">Transferase</keyword>
<evidence type="ECO:0000256" key="2">
    <source>
        <dbReference type="ARBA" id="ARBA00022679"/>
    </source>
</evidence>
<dbReference type="InterPro" id="IPR027408">
    <property type="entry name" value="PNPase/RNase_PH_dom_sf"/>
</dbReference>
<feature type="domain" description="Exoribonuclease phosphorolytic" evidence="6">
    <location>
        <begin position="117"/>
        <end position="172"/>
    </location>
</feature>
<proteinExistence type="predicted"/>
<organism evidence="7">
    <name type="scientific">marine sediment metagenome</name>
    <dbReference type="NCBI Taxonomy" id="412755"/>
    <lineage>
        <taxon>unclassified sequences</taxon>
        <taxon>metagenomes</taxon>
        <taxon>ecological metagenomes</taxon>
    </lineage>
</organism>
<dbReference type="SUPFAM" id="SSF54211">
    <property type="entry name" value="Ribosomal protein S5 domain 2-like"/>
    <property type="match status" value="1"/>
</dbReference>
<dbReference type="InterPro" id="IPR012162">
    <property type="entry name" value="PNPase"/>
</dbReference>
<dbReference type="InterPro" id="IPR015847">
    <property type="entry name" value="ExoRNase_PH_dom2"/>
</dbReference>
<dbReference type="GO" id="GO:0003723">
    <property type="term" value="F:RNA binding"/>
    <property type="evidence" value="ECO:0007669"/>
    <property type="project" value="UniProtKB-KW"/>
</dbReference>
<dbReference type="GO" id="GO:0005829">
    <property type="term" value="C:cytosol"/>
    <property type="evidence" value="ECO:0007669"/>
    <property type="project" value="TreeGrafter"/>
</dbReference>
<dbReference type="EMBL" id="BARS01056566">
    <property type="protein sequence ID" value="GAG43793.1"/>
    <property type="molecule type" value="Genomic_DNA"/>
</dbReference>
<evidence type="ECO:0000256" key="1">
    <source>
        <dbReference type="ARBA" id="ARBA00012416"/>
    </source>
</evidence>
<dbReference type="PANTHER" id="PTHR11252:SF0">
    <property type="entry name" value="POLYRIBONUCLEOTIDE NUCLEOTIDYLTRANSFERASE 1, MITOCHONDRIAL"/>
    <property type="match status" value="1"/>
</dbReference>
<dbReference type="Gene3D" id="3.30.230.70">
    <property type="entry name" value="GHMP Kinase, N-terminal domain"/>
    <property type="match status" value="1"/>
</dbReference>
<protein>
    <recommendedName>
        <fullName evidence="1">polyribonucleotide nucleotidyltransferase</fullName>
        <ecNumber evidence="1">2.7.7.8</ecNumber>
    </recommendedName>
</protein>
<keyword evidence="4" id="KW-0694">RNA-binding</keyword>
<feature type="domain" description="Exoribonuclease phosphorolytic" evidence="5">
    <location>
        <begin position="2"/>
        <end position="111"/>
    </location>
</feature>
<feature type="non-terminal residue" evidence="7">
    <location>
        <position position="172"/>
    </location>
</feature>
<dbReference type="EC" id="2.7.7.8" evidence="1"/>
<dbReference type="InterPro" id="IPR020568">
    <property type="entry name" value="Ribosomal_Su5_D2-typ_SF"/>
</dbReference>
<evidence type="ECO:0000259" key="6">
    <source>
        <dbReference type="Pfam" id="PF03725"/>
    </source>
</evidence>